<evidence type="ECO:0000256" key="8">
    <source>
        <dbReference type="SAM" id="Coils"/>
    </source>
</evidence>
<dbReference type="eggNOG" id="ENOG502RBZK">
    <property type="taxonomic scope" value="Eukaryota"/>
</dbReference>
<evidence type="ECO:0000256" key="3">
    <source>
        <dbReference type="ARBA" id="ARBA00022692"/>
    </source>
</evidence>
<dbReference type="PANTHER" id="PTHR14360:SF12">
    <property type="entry name" value="MOZ PROTEIN REPRESENTS A CHROMATIN-ASSOCIATED ACETYLTRANSFERASE"/>
    <property type="match status" value="1"/>
</dbReference>
<proteinExistence type="predicted"/>
<keyword evidence="4 10" id="KW-1133">Transmembrane helix</keyword>
<dbReference type="AlphaFoldDB" id="G8BUG0"/>
<dbReference type="Gene3D" id="1.20.5.340">
    <property type="match status" value="1"/>
</dbReference>
<keyword evidence="5 8" id="KW-0175">Coiled coil</keyword>
<dbReference type="Proteomes" id="UP000005666">
    <property type="component" value="Chromosome 6"/>
</dbReference>
<evidence type="ECO:0000256" key="6">
    <source>
        <dbReference type="ARBA" id="ARBA00023128"/>
    </source>
</evidence>
<keyword evidence="6" id="KW-0496">Mitochondrion</keyword>
<feature type="region of interest" description="Disordered" evidence="9">
    <location>
        <begin position="327"/>
        <end position="364"/>
    </location>
</feature>
<feature type="transmembrane region" description="Helical" evidence="10">
    <location>
        <begin position="288"/>
        <end position="306"/>
    </location>
</feature>
<evidence type="ECO:0000256" key="1">
    <source>
        <dbReference type="ARBA" id="ARBA00004173"/>
    </source>
</evidence>
<evidence type="ECO:0000256" key="7">
    <source>
        <dbReference type="ARBA" id="ARBA00023136"/>
    </source>
</evidence>
<feature type="coiled-coil region" evidence="8">
    <location>
        <begin position="204"/>
        <end position="231"/>
    </location>
</feature>
<reference evidence="11 12" key="1">
    <citation type="journal article" date="2011" name="Proc. Natl. Acad. Sci. U.S.A.">
        <title>Evolutionary erosion of yeast sex chromosomes by mating-type switching accidents.</title>
        <authorList>
            <person name="Gordon J.L."/>
            <person name="Armisen D."/>
            <person name="Proux-Wera E."/>
            <person name="Oheigeartaigh S.S."/>
            <person name="Byrne K.P."/>
            <person name="Wolfe K.H."/>
        </authorList>
    </citation>
    <scope>NUCLEOTIDE SEQUENCE [LARGE SCALE GENOMIC DNA]</scope>
    <source>
        <strain evidence="12">ATCC 24235 / CBS 4417 / NBRC 1672 / NRRL Y-8282 / UCD 70-5</strain>
    </source>
</reference>
<sequence>MFKQAYRVSRLTQRRSYVLSGVSNRITFNNFKIHNNVFRRQLSMTKTIYEPQSLRSSLLINNITSNESDKDIGKQTDSDNNQNIQNILQAKNNSTFDEEDETPIDFMNKLPEELISGGNGFKSTLAENELDTLQYHEMLTANGFTSEQSQIIIDLMLEVLNEEFFRKYNSRFLRTVELDNQSHLFHVAETELRYTIQNSRETQLNDQHLQVTKLSRDLDSLQDELRELAINFLEKDSKVDFNNQKIENTSLLKDIKLELANCDNKISTAILGKTRSEIEHLRWYCTRAGLFTVIILVLFAISGISITRKINEQNDKPIEVVLHTVDKEEHEDIADESAPKAENNEEDSQNFEEYFGTKFDESKK</sequence>
<dbReference type="KEGG" id="tpf:TPHA_0F02660"/>
<dbReference type="GeneID" id="11535499"/>
<organism evidence="11 12">
    <name type="scientific">Tetrapisispora phaffii (strain ATCC 24235 / CBS 4417 / NBRC 1672 / NRRL Y-8282 / UCD 70-5)</name>
    <name type="common">Yeast</name>
    <name type="synonym">Fabospora phaffii</name>
    <dbReference type="NCBI Taxonomy" id="1071381"/>
    <lineage>
        <taxon>Eukaryota</taxon>
        <taxon>Fungi</taxon>
        <taxon>Dikarya</taxon>
        <taxon>Ascomycota</taxon>
        <taxon>Saccharomycotina</taxon>
        <taxon>Saccharomycetes</taxon>
        <taxon>Saccharomycetales</taxon>
        <taxon>Saccharomycetaceae</taxon>
        <taxon>Tetrapisispora</taxon>
    </lineage>
</organism>
<evidence type="ECO:0000256" key="2">
    <source>
        <dbReference type="ARBA" id="ARBA00004370"/>
    </source>
</evidence>
<keyword evidence="3 10" id="KW-0812">Transmembrane</keyword>
<evidence type="ECO:0000256" key="10">
    <source>
        <dbReference type="SAM" id="Phobius"/>
    </source>
</evidence>
<evidence type="ECO:0000313" key="11">
    <source>
        <dbReference type="EMBL" id="CCE63746.1"/>
    </source>
</evidence>
<dbReference type="GO" id="GO:2000214">
    <property type="term" value="P:regulation of L-proline metabolic process"/>
    <property type="evidence" value="ECO:0007669"/>
    <property type="project" value="EnsemblFungi"/>
</dbReference>
<dbReference type="InterPro" id="IPR024461">
    <property type="entry name" value="CCDC90-like"/>
</dbReference>
<dbReference type="PANTHER" id="PTHR14360">
    <property type="entry name" value="PROTEIN FMP32, MITOCHONDRIAL"/>
    <property type="match status" value="1"/>
</dbReference>
<name>G8BUG0_TETPH</name>
<accession>G8BUG0</accession>
<dbReference type="Pfam" id="PF07798">
    <property type="entry name" value="CCDC90-like"/>
    <property type="match status" value="1"/>
</dbReference>
<dbReference type="OMA" id="ELDNQSH"/>
<dbReference type="OrthoDB" id="5424147at2759"/>
<dbReference type="EMBL" id="HE612861">
    <property type="protein sequence ID" value="CCE63746.1"/>
    <property type="molecule type" value="Genomic_DNA"/>
</dbReference>
<dbReference type="GO" id="GO:0005743">
    <property type="term" value="C:mitochondrial inner membrane"/>
    <property type="evidence" value="ECO:0007669"/>
    <property type="project" value="EnsemblFungi"/>
</dbReference>
<dbReference type="STRING" id="1071381.G8BUG0"/>
<keyword evidence="12" id="KW-1185">Reference proteome</keyword>
<evidence type="ECO:0000256" key="4">
    <source>
        <dbReference type="ARBA" id="ARBA00022989"/>
    </source>
</evidence>
<keyword evidence="7 10" id="KW-0472">Membrane</keyword>
<evidence type="ECO:0000313" key="12">
    <source>
        <dbReference type="Proteomes" id="UP000005666"/>
    </source>
</evidence>
<evidence type="ECO:0000256" key="9">
    <source>
        <dbReference type="SAM" id="MobiDB-lite"/>
    </source>
</evidence>
<dbReference type="RefSeq" id="XP_003686180.1">
    <property type="nucleotide sequence ID" value="XM_003686132.1"/>
</dbReference>
<dbReference type="HOGENOM" id="CLU_062868_1_0_1"/>
<evidence type="ECO:0000256" key="5">
    <source>
        <dbReference type="ARBA" id="ARBA00023054"/>
    </source>
</evidence>
<comment type="subcellular location">
    <subcellularLocation>
        <location evidence="2">Membrane</location>
    </subcellularLocation>
    <subcellularLocation>
        <location evidence="1">Mitochondrion</location>
    </subcellularLocation>
</comment>
<protein>
    <submittedName>
        <fullName evidence="11">Uncharacterized protein</fullName>
    </submittedName>
</protein>
<gene>
    <name evidence="11" type="primary">TPHA0F02660</name>
    <name evidence="11" type="ordered locus">TPHA_0F02660</name>
</gene>